<dbReference type="RefSeq" id="WP_210788697.1">
    <property type="nucleotide sequence ID" value="NZ_JAGPXB010000004.1"/>
</dbReference>
<accession>A0ABS5D2G2</accession>
<keyword evidence="2" id="KW-1185">Reference proteome</keyword>
<gene>
    <name evidence="1" type="ORF">KBJ98_05815</name>
</gene>
<proteinExistence type="predicted"/>
<name>A0ABS5D2G2_9FLAO</name>
<comment type="caution">
    <text evidence="1">The sequence shown here is derived from an EMBL/GenBank/DDBJ whole genome shotgun (WGS) entry which is preliminary data.</text>
</comment>
<evidence type="ECO:0000313" key="1">
    <source>
        <dbReference type="EMBL" id="MBQ0908214.1"/>
    </source>
</evidence>
<protein>
    <submittedName>
        <fullName evidence="1">Uncharacterized protein</fullName>
    </submittedName>
</protein>
<organism evidence="1 2">
    <name type="scientific">Flavobacterium erciyesense</name>
    <dbReference type="NCBI Taxonomy" id="2825842"/>
    <lineage>
        <taxon>Bacteria</taxon>
        <taxon>Pseudomonadati</taxon>
        <taxon>Bacteroidota</taxon>
        <taxon>Flavobacteriia</taxon>
        <taxon>Flavobacteriales</taxon>
        <taxon>Flavobacteriaceae</taxon>
        <taxon>Flavobacterium</taxon>
    </lineage>
</organism>
<evidence type="ECO:0000313" key="2">
    <source>
        <dbReference type="Proteomes" id="UP000679008"/>
    </source>
</evidence>
<dbReference type="EMBL" id="JAGPXB010000004">
    <property type="protein sequence ID" value="MBQ0908214.1"/>
    <property type="molecule type" value="Genomic_DNA"/>
</dbReference>
<dbReference type="Proteomes" id="UP000679008">
    <property type="component" value="Unassembled WGS sequence"/>
</dbReference>
<sequence length="49" mass="5855">MKGLLKEKREIEKLIEEYQFLATVNFDLSKIELESSIYQEECVLEECEL</sequence>
<reference evidence="1 2" key="1">
    <citation type="submission" date="2021-04" db="EMBL/GenBank/DDBJ databases">
        <title>Description of novel Flavobacterium sp. F-328.</title>
        <authorList>
            <person name="Saticioglu I.B."/>
        </authorList>
    </citation>
    <scope>NUCLEOTIDE SEQUENCE [LARGE SCALE GENOMIC DNA]</scope>
    <source>
        <strain evidence="1 2">F-328</strain>
    </source>
</reference>